<evidence type="ECO:0000313" key="12">
    <source>
        <dbReference type="Proteomes" id="UP000023785"/>
    </source>
</evidence>
<dbReference type="SUPFAM" id="SSF103088">
    <property type="entry name" value="OmpA-like"/>
    <property type="match status" value="1"/>
</dbReference>
<dbReference type="CDD" id="cd07185">
    <property type="entry name" value="OmpA_C-like"/>
    <property type="match status" value="1"/>
</dbReference>
<comment type="caution">
    <text evidence="11">The sequence shown here is derived from an EMBL/GenBank/DDBJ whole genome shotgun (WGS) entry which is preliminary data.</text>
</comment>
<evidence type="ECO:0000256" key="5">
    <source>
        <dbReference type="ARBA" id="ARBA00023237"/>
    </source>
</evidence>
<evidence type="ECO:0000256" key="4">
    <source>
        <dbReference type="ARBA" id="ARBA00023139"/>
    </source>
</evidence>
<keyword evidence="1 8" id="KW-0132">Cell division</keyword>
<keyword evidence="2 8" id="KW-0732">Signal</keyword>
<comment type="function">
    <text evidence="8">Part of the Tol-Pal system, which plays a role in outer membrane invagination during cell division and is important for maintaining outer membrane integrity.</text>
</comment>
<evidence type="ECO:0000259" key="10">
    <source>
        <dbReference type="PROSITE" id="PS51123"/>
    </source>
</evidence>
<protein>
    <recommendedName>
        <fullName evidence="8">Peptidoglycan-associated lipoprotein</fullName>
        <shortName evidence="8">PAL</shortName>
    </recommendedName>
</protein>
<dbReference type="PANTHER" id="PTHR30329">
    <property type="entry name" value="STATOR ELEMENT OF FLAGELLAR MOTOR COMPLEX"/>
    <property type="match status" value="1"/>
</dbReference>
<dbReference type="InterPro" id="IPR036737">
    <property type="entry name" value="OmpA-like_sf"/>
</dbReference>
<comment type="similarity">
    <text evidence="8">Belongs to the Pal lipoprotein family.</text>
</comment>
<evidence type="ECO:0000256" key="1">
    <source>
        <dbReference type="ARBA" id="ARBA00022618"/>
    </source>
</evidence>
<gene>
    <name evidence="8" type="primary">pal</name>
    <name evidence="11" type="ORF">P256_02285</name>
</gene>
<dbReference type="PROSITE" id="PS01068">
    <property type="entry name" value="OMPA_1"/>
    <property type="match status" value="1"/>
</dbReference>
<evidence type="ECO:0000256" key="9">
    <source>
        <dbReference type="SAM" id="SignalP"/>
    </source>
</evidence>
<dbReference type="GO" id="GO:0009279">
    <property type="term" value="C:cell outer membrane"/>
    <property type="evidence" value="ECO:0007669"/>
    <property type="project" value="UniProtKB-SubCell"/>
</dbReference>
<dbReference type="NCBIfam" id="TIGR02802">
    <property type="entry name" value="Pal_lipo"/>
    <property type="match status" value="1"/>
</dbReference>
<dbReference type="InterPro" id="IPR039001">
    <property type="entry name" value="Pal"/>
</dbReference>
<evidence type="ECO:0000256" key="8">
    <source>
        <dbReference type="HAMAP-Rule" id="MF_02204"/>
    </source>
</evidence>
<dbReference type="OrthoDB" id="9809164at2"/>
<sequence>MKAQYLVIPMIASALLFTGCASRKPATEATTTQNPSTAAPIMPVNTNGLSDDAALDAKNLTGASSKGVTPENKAFLANRVVHFDFDSSSISQQDYQTLQAHAQFLQANPTSHVALTGHTDERGTREYNMALGERRAKAVQSYLISIGVSPSQLEAISYGKEMPINPAHTPAAWAENRRVEINYEAVPPLLR</sequence>
<evidence type="ECO:0000313" key="11">
    <source>
        <dbReference type="EMBL" id="ESK37849.1"/>
    </source>
</evidence>
<dbReference type="PATRIC" id="fig|1392540.3.peg.2206"/>
<feature type="domain" description="OmpA-like" evidence="10">
    <location>
        <begin position="70"/>
        <end position="187"/>
    </location>
</feature>
<dbReference type="InterPro" id="IPR006665">
    <property type="entry name" value="OmpA-like"/>
</dbReference>
<feature type="chain" id="PRO_5004710634" description="Peptidoglycan-associated lipoprotein" evidence="9">
    <location>
        <begin position="24"/>
        <end position="191"/>
    </location>
</feature>
<dbReference type="InterPro" id="IPR050330">
    <property type="entry name" value="Bact_OuterMem_StrucFunc"/>
</dbReference>
<accession>V2UR93</accession>
<dbReference type="PRINTS" id="PR01021">
    <property type="entry name" value="OMPADOMAIN"/>
</dbReference>
<dbReference type="STRING" id="1392540.P256_02285"/>
<feature type="signal peptide" evidence="9">
    <location>
        <begin position="1"/>
        <end position="23"/>
    </location>
</feature>
<evidence type="ECO:0000256" key="6">
    <source>
        <dbReference type="ARBA" id="ARBA00023288"/>
    </source>
</evidence>
<dbReference type="PANTHER" id="PTHR30329:SF21">
    <property type="entry name" value="LIPOPROTEIN YIAD-RELATED"/>
    <property type="match status" value="1"/>
</dbReference>
<organism evidence="11 12">
    <name type="scientific">Acinetobacter nectaris CIP 110549</name>
    <dbReference type="NCBI Taxonomy" id="1392540"/>
    <lineage>
        <taxon>Bacteria</taxon>
        <taxon>Pseudomonadati</taxon>
        <taxon>Pseudomonadota</taxon>
        <taxon>Gammaproteobacteria</taxon>
        <taxon>Moraxellales</taxon>
        <taxon>Moraxellaceae</taxon>
        <taxon>Acinetobacter</taxon>
    </lineage>
</organism>
<dbReference type="InterPro" id="IPR006690">
    <property type="entry name" value="OMPA-like_CS"/>
</dbReference>
<dbReference type="HAMAP" id="MF_02204">
    <property type="entry name" value="Pal"/>
    <property type="match status" value="1"/>
</dbReference>
<keyword evidence="4 8" id="KW-0564">Palmitate</keyword>
<evidence type="ECO:0000256" key="7">
    <source>
        <dbReference type="ARBA" id="ARBA00023306"/>
    </source>
</evidence>
<keyword evidence="12" id="KW-1185">Reference proteome</keyword>
<dbReference type="Proteomes" id="UP000023785">
    <property type="component" value="Unassembled WGS sequence"/>
</dbReference>
<evidence type="ECO:0000256" key="3">
    <source>
        <dbReference type="ARBA" id="ARBA00023136"/>
    </source>
</evidence>
<dbReference type="PROSITE" id="PS51257">
    <property type="entry name" value="PROKAR_LIPOPROTEIN"/>
    <property type="match status" value="1"/>
</dbReference>
<dbReference type="eggNOG" id="COG2885">
    <property type="taxonomic scope" value="Bacteria"/>
</dbReference>
<dbReference type="EMBL" id="AYER01000009">
    <property type="protein sequence ID" value="ESK37849.1"/>
    <property type="molecule type" value="Genomic_DNA"/>
</dbReference>
<dbReference type="PROSITE" id="PS51123">
    <property type="entry name" value="OMPA_2"/>
    <property type="match status" value="1"/>
</dbReference>
<keyword evidence="7 8" id="KW-0131">Cell cycle</keyword>
<comment type="subcellular location">
    <subcellularLocation>
        <location evidence="8">Cell outer membrane</location>
        <topology evidence="8">Lipid-anchor</topology>
    </subcellularLocation>
</comment>
<dbReference type="GO" id="GO:0051301">
    <property type="term" value="P:cell division"/>
    <property type="evidence" value="ECO:0007669"/>
    <property type="project" value="UniProtKB-UniRule"/>
</dbReference>
<keyword evidence="3 8" id="KW-0472">Membrane</keyword>
<name>V2UR93_9GAMM</name>
<dbReference type="InterPro" id="IPR006664">
    <property type="entry name" value="OMP_bac"/>
</dbReference>
<keyword evidence="5 8" id="KW-0998">Cell outer membrane</keyword>
<evidence type="ECO:0000256" key="2">
    <source>
        <dbReference type="ARBA" id="ARBA00022729"/>
    </source>
</evidence>
<reference evidence="11 12" key="1">
    <citation type="submission" date="2013-10" db="EMBL/GenBank/DDBJ databases">
        <title>The Genome Sequence of Acinetobacter nectaris CIP 110549.</title>
        <authorList>
            <consortium name="The Broad Institute Genomics Platform"/>
            <consortium name="The Broad Institute Genome Sequencing Center for Infectious Disease"/>
            <person name="Cerqueira G."/>
            <person name="Feldgarden M."/>
            <person name="Courvalin P."/>
            <person name="Grillot-Courvalin C."/>
            <person name="Clermont D."/>
            <person name="Rocha E."/>
            <person name="Yoon E.-J."/>
            <person name="Nemec A."/>
            <person name="Young S.K."/>
            <person name="Zeng Q."/>
            <person name="Gargeya S."/>
            <person name="Fitzgerald M."/>
            <person name="Abouelleil A."/>
            <person name="Alvarado L."/>
            <person name="Berlin A.M."/>
            <person name="Chapman S.B."/>
            <person name="Gainer-Dewar J."/>
            <person name="Goldberg J."/>
            <person name="Gnerre S."/>
            <person name="Griggs A."/>
            <person name="Gujja S."/>
            <person name="Hansen M."/>
            <person name="Howarth C."/>
            <person name="Imamovic A."/>
            <person name="Ireland A."/>
            <person name="Larimer J."/>
            <person name="McCowan C."/>
            <person name="Murphy C."/>
            <person name="Pearson M."/>
            <person name="Poon T.W."/>
            <person name="Priest M."/>
            <person name="Roberts A."/>
            <person name="Saif S."/>
            <person name="Shea T."/>
            <person name="Sykes S."/>
            <person name="Wortman J."/>
            <person name="Nusbaum C."/>
            <person name="Birren B."/>
        </authorList>
    </citation>
    <scope>NUCLEOTIDE SEQUENCE [LARGE SCALE GENOMIC DNA]</scope>
    <source>
        <strain evidence="11 12">CIP 110549</strain>
    </source>
</reference>
<dbReference type="Gene3D" id="3.30.1330.60">
    <property type="entry name" value="OmpA-like domain"/>
    <property type="match status" value="1"/>
</dbReference>
<dbReference type="AlphaFoldDB" id="V2UR93"/>
<dbReference type="Pfam" id="PF00691">
    <property type="entry name" value="OmpA"/>
    <property type="match status" value="1"/>
</dbReference>
<keyword evidence="6 8" id="KW-0449">Lipoprotein</keyword>
<proteinExistence type="inferred from homology"/>
<comment type="subunit">
    <text evidence="8">The Tol-Pal system is composed of five core proteins: the inner membrane proteins TolA, TolQ and TolR, the periplasmic protein TolB and the outer membrane protein Pal. They form a network linking the inner and outer membranes and the peptidoglycan layer.</text>
</comment>
<dbReference type="RefSeq" id="WP_023273895.1">
    <property type="nucleotide sequence ID" value="NZ_KI530735.1"/>
</dbReference>
<dbReference type="HOGENOM" id="CLU_016890_9_4_6"/>
<dbReference type="InterPro" id="IPR014169">
    <property type="entry name" value="Pal_lipo_C"/>
</dbReference>